<proteinExistence type="predicted"/>
<comment type="caution">
    <text evidence="1">The sequence shown here is derived from an EMBL/GenBank/DDBJ whole genome shotgun (WGS) entry which is preliminary data.</text>
</comment>
<reference evidence="1" key="1">
    <citation type="submission" date="2022-10" db="EMBL/GenBank/DDBJ databases">
        <title>Complete Genome of Trichothecium roseum strain YXFP-22015, a Plant Pathogen Isolated from Citrus.</title>
        <authorList>
            <person name="Wang Y."/>
            <person name="Zhu L."/>
        </authorList>
    </citation>
    <scope>NUCLEOTIDE SEQUENCE</scope>
    <source>
        <strain evidence="1">YXFP-22015</strain>
    </source>
</reference>
<sequence length="420" mass="47357">MVLPKRTQERETSLLMYYLDDVFPIQFPFPEKNHVGKREWLLTILASTRPVYYATLSLSLLYKESGLENLETELAKVWQKEKTRYYILALQESQQLLDELDTAFGMAKLKGNIHALASTLQLISFESSSLSKGDWQVHLRAGTSLIQVLIEGWAVVLKSGNYASSIWNSLGPSDFDAMHDEDSLSFEYVGALRFLSNVLAMFGIFSCISIGPTSLFNEYQYLMDQSGLIQMDQIMGCKNWVMLAILEVGILDKWKREEQEHGRLSLKQLTGRAMAIEAILESGLREASGGATADLITSIYATSTLTYLHTVVSGLNPNLIEVQESVTTTIFLLKRLPDVGIAKSLVWPLAVTGCMASRSQEEFLRGLVLSAGVGPRSQRNLWELLKIWEDNWKNREDMSKHPPTRWEDVINRQGPPILLV</sequence>
<dbReference type="Proteomes" id="UP001163324">
    <property type="component" value="Chromosome 2"/>
</dbReference>
<evidence type="ECO:0000313" key="1">
    <source>
        <dbReference type="EMBL" id="KAI9902299.1"/>
    </source>
</evidence>
<accession>A0ACC0V7N5</accession>
<dbReference type="EMBL" id="CM047941">
    <property type="protein sequence ID" value="KAI9902299.1"/>
    <property type="molecule type" value="Genomic_DNA"/>
</dbReference>
<keyword evidence="2" id="KW-1185">Reference proteome</keyword>
<protein>
    <submittedName>
        <fullName evidence="1">Uncharacterized protein</fullName>
    </submittedName>
</protein>
<organism evidence="1 2">
    <name type="scientific">Trichothecium roseum</name>
    <dbReference type="NCBI Taxonomy" id="47278"/>
    <lineage>
        <taxon>Eukaryota</taxon>
        <taxon>Fungi</taxon>
        <taxon>Dikarya</taxon>
        <taxon>Ascomycota</taxon>
        <taxon>Pezizomycotina</taxon>
        <taxon>Sordariomycetes</taxon>
        <taxon>Hypocreomycetidae</taxon>
        <taxon>Hypocreales</taxon>
        <taxon>Hypocreales incertae sedis</taxon>
        <taxon>Trichothecium</taxon>
    </lineage>
</organism>
<gene>
    <name evidence="1" type="ORF">N3K66_001651</name>
</gene>
<name>A0ACC0V7N5_9HYPO</name>
<evidence type="ECO:0000313" key="2">
    <source>
        <dbReference type="Proteomes" id="UP001163324"/>
    </source>
</evidence>